<protein>
    <submittedName>
        <fullName evidence="2">Trehalose synthase</fullName>
        <ecNumber evidence="2">2.4.1.245</ecNumber>
    </submittedName>
</protein>
<reference evidence="5 6" key="1">
    <citation type="journal article" date="2016" name="ISME J.">
        <title>Chasing the elusive Euryarchaeota class WSA2: genomes reveal a uniquely fastidious methyl-reducing methanogen.</title>
        <authorList>
            <person name="Nobu M.K."/>
            <person name="Narihiro T."/>
            <person name="Kuroda K."/>
            <person name="Mei R."/>
            <person name="Liu W.T."/>
        </authorList>
    </citation>
    <scope>NUCLEOTIDE SEQUENCE [LARGE SCALE GENOMIC DNA]</scope>
    <source>
        <strain evidence="2">B03fssc0709_Meth_Bin005</strain>
        <strain evidence="3">B15fssc0709_Meth_Bin003</strain>
        <strain evidence="4">BMIXfssc0709_Meth_Bin006</strain>
    </source>
</reference>
<dbReference type="SUPFAM" id="SSF53756">
    <property type="entry name" value="UDP-Glycosyltransferase/glycogen phosphorylase"/>
    <property type="match status" value="1"/>
</dbReference>
<dbReference type="InterPro" id="IPR001296">
    <property type="entry name" value="Glyco_trans_1"/>
</dbReference>
<gene>
    <name evidence="2" type="primary">treT_1</name>
    <name evidence="4" type="synonym">treT</name>
    <name evidence="2" type="ORF">APG10_00902</name>
    <name evidence="3" type="ORF">APG11_00272</name>
    <name evidence="4" type="ORF">APG12_01156</name>
</gene>
<dbReference type="PANTHER" id="PTHR12526:SF630">
    <property type="entry name" value="GLYCOSYLTRANSFERASE"/>
    <property type="match status" value="1"/>
</dbReference>
<sequence>MSDLKLSMKLEPIYRISSIEKIIVLRGGEGPEINKVIYSNIPNTKIIRDILRFFNGIILGKKYKTSLVISYYLVPHGILGYYVSRIIGAKFCISIIGDLLYHINTPFLGKFYLRVLRNSDFITVTGAKSKEILMHNCVEEDKIFILPNVINMNDYVCDSVTEKEYDISFIGRLTYVKRLDIFFKVISEVVKEIPWIKVAIIGDGEDLEKYKSLVKELSLDKNVIFLGFRKNINELINKSKILLLTSESEGMPSVIIESMACGVPVISSDVGDIGDIVQDGKNGFLIEKYDDVDAYKDKIIKILSDKKVYKKMKEESLKVRNIHSVENASKIWEQIFSKVA</sequence>
<keyword evidence="2" id="KW-0808">Transferase</keyword>
<evidence type="ECO:0000313" key="4">
    <source>
        <dbReference type="EMBL" id="KYC49907.1"/>
    </source>
</evidence>
<dbReference type="CDD" id="cd03811">
    <property type="entry name" value="GT4_GT28_WabH-like"/>
    <property type="match status" value="1"/>
</dbReference>
<evidence type="ECO:0000259" key="1">
    <source>
        <dbReference type="Pfam" id="PF00534"/>
    </source>
</evidence>
<dbReference type="EC" id="2.4.1.245" evidence="2"/>
<name>A0A150IK52_9EURY</name>
<dbReference type="GO" id="GO:0102986">
    <property type="term" value="F:trehalose synthase activity"/>
    <property type="evidence" value="ECO:0007669"/>
    <property type="project" value="UniProtKB-EC"/>
</dbReference>
<evidence type="ECO:0000313" key="3">
    <source>
        <dbReference type="EMBL" id="KYC48465.1"/>
    </source>
</evidence>
<dbReference type="Proteomes" id="UP000091929">
    <property type="component" value="Unassembled WGS sequence"/>
</dbReference>
<feature type="domain" description="Glycosyl transferase family 1" evidence="1">
    <location>
        <begin position="162"/>
        <end position="316"/>
    </location>
</feature>
<dbReference type="EMBL" id="LNJC01000023">
    <property type="protein sequence ID" value="KYC49907.1"/>
    <property type="molecule type" value="Genomic_DNA"/>
</dbReference>
<proteinExistence type="predicted"/>
<dbReference type="Proteomes" id="UP000092401">
    <property type="component" value="Unassembled WGS sequence"/>
</dbReference>
<keyword evidence="2" id="KW-0328">Glycosyltransferase</keyword>
<accession>A0A150IUB7</accession>
<dbReference type="Gene3D" id="3.40.50.2000">
    <property type="entry name" value="Glycogen Phosphorylase B"/>
    <property type="match status" value="2"/>
</dbReference>
<evidence type="ECO:0000313" key="2">
    <source>
        <dbReference type="EMBL" id="KYC45396.1"/>
    </source>
</evidence>
<organism evidence="2 6">
    <name type="scientific">Candidatus Methanofastidiosum methylothiophilum</name>
    <dbReference type="NCBI Taxonomy" id="1705564"/>
    <lineage>
        <taxon>Archaea</taxon>
        <taxon>Methanobacteriati</taxon>
        <taxon>Methanobacteriota</taxon>
        <taxon>Stenosarchaea group</taxon>
        <taxon>Candidatus Methanofastidiosia</taxon>
        <taxon>Candidatus Methanofastidiosales</taxon>
        <taxon>Candidatus Methanofastidiosaceae</taxon>
        <taxon>Candidatus Methanofastidiosum</taxon>
    </lineage>
</organism>
<dbReference type="EMBL" id="LNGE01000020">
    <property type="protein sequence ID" value="KYC45396.1"/>
    <property type="molecule type" value="Genomic_DNA"/>
</dbReference>
<dbReference type="AlphaFoldDB" id="A0A150IK52"/>
<comment type="caution">
    <text evidence="2">The sequence shown here is derived from an EMBL/GenBank/DDBJ whole genome shotgun (WGS) entry which is preliminary data.</text>
</comment>
<dbReference type="EMBL" id="LNGF01000004">
    <property type="protein sequence ID" value="KYC48465.1"/>
    <property type="molecule type" value="Genomic_DNA"/>
</dbReference>
<dbReference type="Pfam" id="PF00534">
    <property type="entry name" value="Glycos_transf_1"/>
    <property type="match status" value="1"/>
</dbReference>
<accession>A0A150IY37</accession>
<dbReference type="Proteomes" id="UP000092403">
    <property type="component" value="Unassembled WGS sequence"/>
</dbReference>
<accession>A0A150IK52</accession>
<dbReference type="PANTHER" id="PTHR12526">
    <property type="entry name" value="GLYCOSYLTRANSFERASE"/>
    <property type="match status" value="1"/>
</dbReference>
<evidence type="ECO:0000313" key="6">
    <source>
        <dbReference type="Proteomes" id="UP000092401"/>
    </source>
</evidence>
<evidence type="ECO:0000313" key="5">
    <source>
        <dbReference type="Proteomes" id="UP000091929"/>
    </source>
</evidence>